<feature type="transmembrane region" description="Helical" evidence="1">
    <location>
        <begin position="26"/>
        <end position="44"/>
    </location>
</feature>
<proteinExistence type="predicted"/>
<evidence type="ECO:0000313" key="3">
    <source>
        <dbReference type="Proteomes" id="UP000199477"/>
    </source>
</evidence>
<keyword evidence="1" id="KW-0472">Membrane</keyword>
<dbReference type="Proteomes" id="UP000199477">
    <property type="component" value="Unassembled WGS sequence"/>
</dbReference>
<reference evidence="3" key="1">
    <citation type="submission" date="2016-10" db="EMBL/GenBank/DDBJ databases">
        <authorList>
            <person name="Varghese N."/>
            <person name="Submissions S."/>
        </authorList>
    </citation>
    <scope>NUCLEOTIDE SEQUENCE [LARGE SCALE GENOMIC DNA]</scope>
    <source>
        <strain evidence="3">UNC178MFTsu3.1</strain>
    </source>
</reference>
<name>A0A1I2GH95_9GAMM</name>
<evidence type="ECO:0000256" key="1">
    <source>
        <dbReference type="SAM" id="Phobius"/>
    </source>
</evidence>
<evidence type="ECO:0000313" key="2">
    <source>
        <dbReference type="EMBL" id="SFF17214.1"/>
    </source>
</evidence>
<sequence length="74" mass="8157">MRWLLLIGTLLSLALSFTRHSGGAMGLWLLLGIVGAFATALAFAQSKIDAHSRAETLSEYDLQRLREGKPPFNR</sequence>
<dbReference type="EMBL" id="FONH01000009">
    <property type="protein sequence ID" value="SFF17214.1"/>
    <property type="molecule type" value="Genomic_DNA"/>
</dbReference>
<gene>
    <name evidence="2" type="ORF">SAMN02799615_02647</name>
</gene>
<dbReference type="RefSeq" id="WP_026634671.1">
    <property type="nucleotide sequence ID" value="NZ_FONH01000009.1"/>
</dbReference>
<dbReference type="STRING" id="500610.SAMN02799615_02647"/>
<accession>A0A1I2GH95</accession>
<keyword evidence="1" id="KW-0812">Transmembrane</keyword>
<protein>
    <submittedName>
        <fullName evidence="2">Uncharacterized protein</fullName>
    </submittedName>
</protein>
<dbReference type="AlphaFoldDB" id="A0A1I2GH95"/>
<keyword evidence="3" id="KW-1185">Reference proteome</keyword>
<organism evidence="2 3">
    <name type="scientific">Dyella marensis</name>
    <dbReference type="NCBI Taxonomy" id="500610"/>
    <lineage>
        <taxon>Bacteria</taxon>
        <taxon>Pseudomonadati</taxon>
        <taxon>Pseudomonadota</taxon>
        <taxon>Gammaproteobacteria</taxon>
        <taxon>Lysobacterales</taxon>
        <taxon>Rhodanobacteraceae</taxon>
        <taxon>Dyella</taxon>
    </lineage>
</organism>
<keyword evidence="1" id="KW-1133">Transmembrane helix</keyword>